<evidence type="ECO:0000256" key="5">
    <source>
        <dbReference type="ARBA" id="ARBA00023136"/>
    </source>
</evidence>
<evidence type="ECO:0000256" key="2">
    <source>
        <dbReference type="ARBA" id="ARBA00022448"/>
    </source>
</evidence>
<protein>
    <submittedName>
        <fullName evidence="8">MFS transporter</fullName>
    </submittedName>
</protein>
<dbReference type="RefSeq" id="WP_379056594.1">
    <property type="nucleotide sequence ID" value="NZ_JBHTKB010000001.1"/>
</dbReference>
<dbReference type="PROSITE" id="PS50850">
    <property type="entry name" value="MFS"/>
    <property type="match status" value="1"/>
</dbReference>
<evidence type="ECO:0000256" key="3">
    <source>
        <dbReference type="ARBA" id="ARBA00022692"/>
    </source>
</evidence>
<dbReference type="InterPro" id="IPR011701">
    <property type="entry name" value="MFS"/>
</dbReference>
<comment type="subcellular location">
    <subcellularLocation>
        <location evidence="1">Membrane</location>
        <topology evidence="1">Multi-pass membrane protein</topology>
    </subcellularLocation>
</comment>
<feature type="transmembrane region" description="Helical" evidence="6">
    <location>
        <begin position="448"/>
        <end position="467"/>
    </location>
</feature>
<dbReference type="PANTHER" id="PTHR42718:SF9">
    <property type="entry name" value="MAJOR FACILITATOR SUPERFAMILY MULTIDRUG TRANSPORTER MFSC"/>
    <property type="match status" value="1"/>
</dbReference>
<evidence type="ECO:0000256" key="1">
    <source>
        <dbReference type="ARBA" id="ARBA00004141"/>
    </source>
</evidence>
<dbReference type="InterPro" id="IPR020846">
    <property type="entry name" value="MFS_dom"/>
</dbReference>
<proteinExistence type="predicted"/>
<keyword evidence="4 6" id="KW-1133">Transmembrane helix</keyword>
<dbReference type="InterPro" id="IPR036259">
    <property type="entry name" value="MFS_trans_sf"/>
</dbReference>
<comment type="caution">
    <text evidence="8">The sequence shown here is derived from an EMBL/GenBank/DDBJ whole genome shotgun (WGS) entry which is preliminary data.</text>
</comment>
<dbReference type="EMBL" id="JBHTKB010000001">
    <property type="protein sequence ID" value="MFD0913287.1"/>
    <property type="molecule type" value="Genomic_DNA"/>
</dbReference>
<feature type="transmembrane region" description="Helical" evidence="6">
    <location>
        <begin position="238"/>
        <end position="257"/>
    </location>
</feature>
<gene>
    <name evidence="8" type="ORF">ACFQ1Z_06990</name>
</gene>
<feature type="transmembrane region" description="Helical" evidence="6">
    <location>
        <begin position="177"/>
        <end position="198"/>
    </location>
</feature>
<keyword evidence="5 6" id="KW-0472">Membrane</keyword>
<dbReference type="Proteomes" id="UP001597128">
    <property type="component" value="Unassembled WGS sequence"/>
</dbReference>
<organism evidence="8 9">
    <name type="scientific">Methylophilus luteus</name>
    <dbReference type="NCBI Taxonomy" id="640108"/>
    <lineage>
        <taxon>Bacteria</taxon>
        <taxon>Pseudomonadati</taxon>
        <taxon>Pseudomonadota</taxon>
        <taxon>Betaproteobacteria</taxon>
        <taxon>Nitrosomonadales</taxon>
        <taxon>Methylophilaceae</taxon>
        <taxon>Methylophilus</taxon>
    </lineage>
</organism>
<keyword evidence="2" id="KW-0813">Transport</keyword>
<evidence type="ECO:0000256" key="6">
    <source>
        <dbReference type="SAM" id="Phobius"/>
    </source>
</evidence>
<feature type="transmembrane region" description="Helical" evidence="6">
    <location>
        <begin position="410"/>
        <end position="428"/>
    </location>
</feature>
<feature type="transmembrane region" description="Helical" evidence="6">
    <location>
        <begin position="149"/>
        <end position="171"/>
    </location>
</feature>
<feature type="transmembrane region" description="Helical" evidence="6">
    <location>
        <begin position="63"/>
        <end position="83"/>
    </location>
</feature>
<keyword evidence="9" id="KW-1185">Reference proteome</keyword>
<dbReference type="Pfam" id="PF07690">
    <property type="entry name" value="MFS_1"/>
    <property type="match status" value="1"/>
</dbReference>
<feature type="transmembrane region" description="Helical" evidence="6">
    <location>
        <begin position="90"/>
        <end position="110"/>
    </location>
</feature>
<feature type="transmembrane region" description="Helical" evidence="6">
    <location>
        <begin position="368"/>
        <end position="389"/>
    </location>
</feature>
<feature type="transmembrane region" description="Helical" evidence="6">
    <location>
        <begin position="21"/>
        <end position="43"/>
    </location>
</feature>
<dbReference type="Gene3D" id="1.20.1720.10">
    <property type="entry name" value="Multidrug resistance protein D"/>
    <property type="match status" value="1"/>
</dbReference>
<evidence type="ECO:0000313" key="9">
    <source>
        <dbReference type="Proteomes" id="UP001597128"/>
    </source>
</evidence>
<dbReference type="Gene3D" id="1.20.1250.20">
    <property type="entry name" value="MFS general substrate transporter like domains"/>
    <property type="match status" value="1"/>
</dbReference>
<accession>A0ABW3FA12</accession>
<dbReference type="PANTHER" id="PTHR42718">
    <property type="entry name" value="MAJOR FACILITATOR SUPERFAMILY MULTIDRUG TRANSPORTER MFSC"/>
    <property type="match status" value="1"/>
</dbReference>
<evidence type="ECO:0000256" key="4">
    <source>
        <dbReference type="ARBA" id="ARBA00022989"/>
    </source>
</evidence>
<feature type="transmembrane region" description="Helical" evidence="6">
    <location>
        <begin position="278"/>
        <end position="302"/>
    </location>
</feature>
<keyword evidence="3 6" id="KW-0812">Transmembrane</keyword>
<feature type="transmembrane region" description="Helical" evidence="6">
    <location>
        <begin position="116"/>
        <end position="137"/>
    </location>
</feature>
<evidence type="ECO:0000313" key="8">
    <source>
        <dbReference type="EMBL" id="MFD0913287.1"/>
    </source>
</evidence>
<evidence type="ECO:0000259" key="7">
    <source>
        <dbReference type="PROSITE" id="PS50850"/>
    </source>
</evidence>
<dbReference type="SUPFAM" id="SSF103473">
    <property type="entry name" value="MFS general substrate transporter"/>
    <property type="match status" value="1"/>
</dbReference>
<sequence length="472" mass="51150">MRLFRHAHSFDALAQHYGEQYKWMVLCIIGLGTIAGVLCTSSFNVAVPALTRTFHLGQDHVQWAMTAFLAAMTIAMLPAAWLLERFGLRRVFMAALWLLIAASIAGFYSHSFVHVVIARLVQGLAAGVLQPLGIMALMRLFPPNIQGRASGILIVGIAFTPAIAPSISGWMLDQFGWQAIFLLGVPFALLALGAARIWLPAPRKREVQPFDWAGLGWLSAASIGLIEFVSSLHHSGLAAFWTWGYAILLVVSMVCYIRHAQRLPHAIIQLHLFAKPTFSRGTFVAFAYGFGLFASTYLIPVFLQTAMAFSATDAGLLLLPSGIALVLTIPFAGRMADKLSPRRITLAGLSIFGASFLVFVLAADTVQYWEIVAATVVGRIGLGMILPALNLATLHEMEPQHLGQSSVVVSYARQLGGVVGVTLMAVFLEWRQEVCGANAAGVFQAYAQGFLLLSLVFVLAIIVAIGMKDARR</sequence>
<feature type="domain" description="Major facilitator superfamily (MFS) profile" evidence="7">
    <location>
        <begin position="25"/>
        <end position="472"/>
    </location>
</feature>
<feature type="transmembrane region" description="Helical" evidence="6">
    <location>
        <begin position="210"/>
        <end position="232"/>
    </location>
</feature>
<feature type="transmembrane region" description="Helical" evidence="6">
    <location>
        <begin position="314"/>
        <end position="332"/>
    </location>
</feature>
<reference evidence="9" key="1">
    <citation type="journal article" date="2019" name="Int. J. Syst. Evol. Microbiol.">
        <title>The Global Catalogue of Microorganisms (GCM) 10K type strain sequencing project: providing services to taxonomists for standard genome sequencing and annotation.</title>
        <authorList>
            <consortium name="The Broad Institute Genomics Platform"/>
            <consortium name="The Broad Institute Genome Sequencing Center for Infectious Disease"/>
            <person name="Wu L."/>
            <person name="Ma J."/>
        </authorList>
    </citation>
    <scope>NUCLEOTIDE SEQUENCE [LARGE SCALE GENOMIC DNA]</scope>
    <source>
        <strain evidence="9">CCUG 58412</strain>
    </source>
</reference>
<name>A0ABW3FA12_9PROT</name>
<feature type="transmembrane region" description="Helical" evidence="6">
    <location>
        <begin position="344"/>
        <end position="362"/>
    </location>
</feature>